<dbReference type="OrthoDB" id="6079986at2"/>
<evidence type="ECO:0000256" key="6">
    <source>
        <dbReference type="RuleBase" id="RU363076"/>
    </source>
</evidence>
<dbReference type="GO" id="GO:0005886">
    <property type="term" value="C:plasma membrane"/>
    <property type="evidence" value="ECO:0007669"/>
    <property type="project" value="UniProtKB-SubCell"/>
</dbReference>
<keyword evidence="6" id="KW-1003">Cell membrane</keyword>
<reference evidence="8" key="1">
    <citation type="submission" date="2016-10" db="EMBL/GenBank/DDBJ databases">
        <authorList>
            <person name="Varghese N."/>
            <person name="Submissions S."/>
        </authorList>
    </citation>
    <scope>NUCLEOTIDE SEQUENCE [LARGE SCALE GENOMIC DNA]</scope>
    <source>
        <strain evidence="8">DSM 16477</strain>
    </source>
</reference>
<dbReference type="PANTHER" id="PTHR23427">
    <property type="entry name" value="SURFEIT LOCUS PROTEIN"/>
    <property type="match status" value="1"/>
</dbReference>
<evidence type="ECO:0000256" key="1">
    <source>
        <dbReference type="ARBA" id="ARBA00004370"/>
    </source>
</evidence>
<keyword evidence="8" id="KW-1185">Reference proteome</keyword>
<dbReference type="Pfam" id="PF02104">
    <property type="entry name" value="SURF1"/>
    <property type="match status" value="1"/>
</dbReference>
<dbReference type="CDD" id="cd06662">
    <property type="entry name" value="SURF1"/>
    <property type="match status" value="1"/>
</dbReference>
<evidence type="ECO:0000313" key="8">
    <source>
        <dbReference type="Proteomes" id="UP000199399"/>
    </source>
</evidence>
<dbReference type="STRING" id="218672.SAMN04489759_102488"/>
<comment type="similarity">
    <text evidence="2 6">Belongs to the SURF1 family.</text>
</comment>
<keyword evidence="3 6" id="KW-0812">Transmembrane</keyword>
<dbReference type="InterPro" id="IPR045214">
    <property type="entry name" value="Surf1/Surf4"/>
</dbReference>
<evidence type="ECO:0000313" key="7">
    <source>
        <dbReference type="EMBL" id="SDF57939.1"/>
    </source>
</evidence>
<dbReference type="PANTHER" id="PTHR23427:SF2">
    <property type="entry name" value="SURFEIT LOCUS PROTEIN 1"/>
    <property type="match status" value="1"/>
</dbReference>
<dbReference type="AlphaFoldDB" id="A0A1G7M9N4"/>
<evidence type="ECO:0000256" key="2">
    <source>
        <dbReference type="ARBA" id="ARBA00007165"/>
    </source>
</evidence>
<evidence type="ECO:0000256" key="3">
    <source>
        <dbReference type="ARBA" id="ARBA00022692"/>
    </source>
</evidence>
<gene>
    <name evidence="7" type="ORF">SAMN04489759_102488</name>
</gene>
<sequence>MRRSLFFIIVGLGGAAILVWLGLWQVQRLAEKEAIIADINARITATPVDLPSDPDPEADAYLPVTVTGEVGAEALHVLVSQKQKGAGYRVIAPMTLEGGRRILVDLGFTPTQNKETINPQGPATLTGNLQWPQEVDSFTPEPDTQGNIWFARNVPLMAQTLDTEPLLVVARDGTGPDPKITPLPVDTARIPNDHLQYVITWFSLAAIWLAMTVLFLRRRRAPATPKVD</sequence>
<dbReference type="PROSITE" id="PS50895">
    <property type="entry name" value="SURF1"/>
    <property type="match status" value="1"/>
</dbReference>
<evidence type="ECO:0000256" key="5">
    <source>
        <dbReference type="ARBA" id="ARBA00023136"/>
    </source>
</evidence>
<dbReference type="InterPro" id="IPR002994">
    <property type="entry name" value="Surf1/Shy1"/>
</dbReference>
<dbReference type="RefSeq" id="WP_093740019.1">
    <property type="nucleotide sequence ID" value="NZ_FNBP01000002.1"/>
</dbReference>
<keyword evidence="4 6" id="KW-1133">Transmembrane helix</keyword>
<keyword evidence="5 6" id="KW-0472">Membrane</keyword>
<evidence type="ECO:0000256" key="4">
    <source>
        <dbReference type="ARBA" id="ARBA00022989"/>
    </source>
</evidence>
<organism evidence="7 8">
    <name type="scientific">Sulfitobacter delicatus</name>
    <dbReference type="NCBI Taxonomy" id="218672"/>
    <lineage>
        <taxon>Bacteria</taxon>
        <taxon>Pseudomonadati</taxon>
        <taxon>Pseudomonadota</taxon>
        <taxon>Alphaproteobacteria</taxon>
        <taxon>Rhodobacterales</taxon>
        <taxon>Roseobacteraceae</taxon>
        <taxon>Sulfitobacter</taxon>
    </lineage>
</organism>
<protein>
    <recommendedName>
        <fullName evidence="6">SURF1-like protein</fullName>
    </recommendedName>
</protein>
<comment type="caution">
    <text evidence="6">Lacks conserved residue(s) required for the propagation of feature annotation.</text>
</comment>
<feature type="transmembrane region" description="Helical" evidence="6">
    <location>
        <begin position="195"/>
        <end position="216"/>
    </location>
</feature>
<dbReference type="Proteomes" id="UP000199399">
    <property type="component" value="Unassembled WGS sequence"/>
</dbReference>
<comment type="subcellular location">
    <subcellularLocation>
        <location evidence="6">Cell membrane</location>
        <topology evidence="6">Multi-pass membrane protein</topology>
    </subcellularLocation>
    <subcellularLocation>
        <location evidence="1">Membrane</location>
    </subcellularLocation>
</comment>
<name>A0A1G7M9N4_9RHOB</name>
<accession>A0A1G7M9N4</accession>
<proteinExistence type="inferred from homology"/>
<dbReference type="EMBL" id="FNBP01000002">
    <property type="protein sequence ID" value="SDF57939.1"/>
    <property type="molecule type" value="Genomic_DNA"/>
</dbReference>